<dbReference type="GO" id="GO:0005507">
    <property type="term" value="F:copper ion binding"/>
    <property type="evidence" value="ECO:0007669"/>
    <property type="project" value="InterPro"/>
</dbReference>
<evidence type="ECO:0000256" key="8">
    <source>
        <dbReference type="ARBA" id="ARBA00023008"/>
    </source>
</evidence>
<dbReference type="Pfam" id="PF01082">
    <property type="entry name" value="Cu2_monooxygen"/>
    <property type="match status" value="1"/>
</dbReference>
<dbReference type="GO" id="GO:0005615">
    <property type="term" value="C:extracellular space"/>
    <property type="evidence" value="ECO:0007669"/>
    <property type="project" value="TreeGrafter"/>
</dbReference>
<feature type="domain" description="Copper type II ascorbate-dependent monooxygenase C-terminal" evidence="16">
    <location>
        <begin position="382"/>
        <end position="533"/>
    </location>
</feature>
<evidence type="ECO:0000256" key="7">
    <source>
        <dbReference type="ARBA" id="ARBA00023002"/>
    </source>
</evidence>
<keyword evidence="14" id="KW-0732">Signal</keyword>
<dbReference type="PANTHER" id="PTHR10157:SF29">
    <property type="entry name" value="DOPAMINE BETA-HYDROXYLASE"/>
    <property type="match status" value="1"/>
</dbReference>
<evidence type="ECO:0000259" key="15">
    <source>
        <dbReference type="Pfam" id="PF01082"/>
    </source>
</evidence>
<keyword evidence="6" id="KW-1133">Transmembrane helix</keyword>
<dbReference type="InterPro" id="IPR036939">
    <property type="entry name" value="Cu2_ascorb_mOase_N_sf"/>
</dbReference>
<evidence type="ECO:0000256" key="1">
    <source>
        <dbReference type="ARBA" id="ARBA00001973"/>
    </source>
</evidence>
<dbReference type="GO" id="GO:0042420">
    <property type="term" value="P:dopamine catabolic process"/>
    <property type="evidence" value="ECO:0007669"/>
    <property type="project" value="TreeGrafter"/>
</dbReference>
<dbReference type="InterPro" id="IPR000323">
    <property type="entry name" value="Cu2_ascorb_mOase_N"/>
</dbReference>
<dbReference type="Gene3D" id="2.60.120.230">
    <property type="match status" value="1"/>
</dbReference>
<dbReference type="PROSITE" id="PS00084">
    <property type="entry name" value="CU2_MONOOXYGENASE_1"/>
    <property type="match status" value="1"/>
</dbReference>
<evidence type="ECO:0000256" key="3">
    <source>
        <dbReference type="ARBA" id="ARBA00010676"/>
    </source>
</evidence>
<dbReference type="AlphaFoldDB" id="G7Y8M3"/>
<name>G7Y8M3_CLOSI</name>
<evidence type="ECO:0000256" key="4">
    <source>
        <dbReference type="ARBA" id="ARBA00022692"/>
    </source>
</evidence>
<protein>
    <submittedName>
        <fullName evidence="17">Dopamine beta-hydroxylase</fullName>
    </submittedName>
</protein>
<evidence type="ECO:0000256" key="11">
    <source>
        <dbReference type="ARBA" id="ARBA00023157"/>
    </source>
</evidence>
<accession>G7Y8M3</accession>
<dbReference type="SUPFAM" id="SSF49742">
    <property type="entry name" value="PHM/PNGase F"/>
    <property type="match status" value="2"/>
</dbReference>
<evidence type="ECO:0000313" key="18">
    <source>
        <dbReference type="Proteomes" id="UP000008909"/>
    </source>
</evidence>
<keyword evidence="12" id="KW-0325">Glycoprotein</keyword>
<dbReference type="Proteomes" id="UP000008909">
    <property type="component" value="Unassembled WGS sequence"/>
</dbReference>
<evidence type="ECO:0000256" key="14">
    <source>
        <dbReference type="SAM" id="SignalP"/>
    </source>
</evidence>
<organism evidence="17 18">
    <name type="scientific">Clonorchis sinensis</name>
    <name type="common">Chinese liver fluke</name>
    <dbReference type="NCBI Taxonomy" id="79923"/>
    <lineage>
        <taxon>Eukaryota</taxon>
        <taxon>Metazoa</taxon>
        <taxon>Spiralia</taxon>
        <taxon>Lophotrochozoa</taxon>
        <taxon>Platyhelminthes</taxon>
        <taxon>Trematoda</taxon>
        <taxon>Digenea</taxon>
        <taxon>Opisthorchiida</taxon>
        <taxon>Opisthorchiata</taxon>
        <taxon>Opisthorchiidae</taxon>
        <taxon>Clonorchis</taxon>
    </lineage>
</organism>
<evidence type="ECO:0000256" key="6">
    <source>
        <dbReference type="ARBA" id="ARBA00022989"/>
    </source>
</evidence>
<feature type="signal peptide" evidence="14">
    <location>
        <begin position="1"/>
        <end position="19"/>
    </location>
</feature>
<dbReference type="Gene3D" id="2.60.120.310">
    <property type="entry name" value="Copper type II, ascorbate-dependent monooxygenase, N-terminal domain"/>
    <property type="match status" value="1"/>
</dbReference>
<keyword evidence="8" id="KW-0186">Copper</keyword>
<feature type="domain" description="Copper type II ascorbate-dependent monooxygenase N-terminal" evidence="15">
    <location>
        <begin position="236"/>
        <end position="360"/>
    </location>
</feature>
<dbReference type="Pfam" id="PF03712">
    <property type="entry name" value="Cu2_monoox_C"/>
    <property type="match status" value="1"/>
</dbReference>
<gene>
    <name evidence="17" type="ORF">CLF_102838</name>
</gene>
<dbReference type="GO" id="GO:0042421">
    <property type="term" value="P:norepinephrine biosynthetic process"/>
    <property type="evidence" value="ECO:0007669"/>
    <property type="project" value="TreeGrafter"/>
</dbReference>
<evidence type="ECO:0000256" key="2">
    <source>
        <dbReference type="ARBA" id="ARBA00004370"/>
    </source>
</evidence>
<keyword evidence="4" id="KW-0812">Transmembrane</keyword>
<dbReference type="InterPro" id="IPR020611">
    <property type="entry name" value="Cu2_ascorb_mOase_CS-1"/>
</dbReference>
<dbReference type="InterPro" id="IPR008977">
    <property type="entry name" value="PHM/PNGase_F_dom_sf"/>
</dbReference>
<dbReference type="InterPro" id="IPR024548">
    <property type="entry name" value="Cu2_monoox_C"/>
</dbReference>
<feature type="chain" id="PRO_5003506044" evidence="14">
    <location>
        <begin position="20"/>
        <end position="797"/>
    </location>
</feature>
<dbReference type="InterPro" id="IPR000945">
    <property type="entry name" value="DBH-like"/>
</dbReference>
<dbReference type="FunFam" id="2.60.120.230:FF:000001">
    <property type="entry name" value="Monooxygenase, DBH-like 1"/>
    <property type="match status" value="1"/>
</dbReference>
<keyword evidence="7" id="KW-0560">Oxidoreductase</keyword>
<keyword evidence="11" id="KW-1015">Disulfide bond</keyword>
<dbReference type="GO" id="GO:0006589">
    <property type="term" value="P:octopamine biosynthetic process"/>
    <property type="evidence" value="ECO:0007669"/>
    <property type="project" value="TreeGrafter"/>
</dbReference>
<reference key="2">
    <citation type="submission" date="2011-10" db="EMBL/GenBank/DDBJ databases">
        <title>The genome and transcriptome sequence of Clonorchis sinensis provide insights into the carcinogenic liver fluke.</title>
        <authorList>
            <person name="Wang X."/>
            <person name="Huang Y."/>
            <person name="Chen W."/>
            <person name="Liu H."/>
            <person name="Guo L."/>
            <person name="Chen Y."/>
            <person name="Luo F."/>
            <person name="Zhou W."/>
            <person name="Sun J."/>
            <person name="Mao Q."/>
            <person name="Liang P."/>
            <person name="Zhou C."/>
            <person name="Tian Y."/>
            <person name="Men J."/>
            <person name="Lv X."/>
            <person name="Huang L."/>
            <person name="Zhou J."/>
            <person name="Hu Y."/>
            <person name="Li R."/>
            <person name="Zhang F."/>
            <person name="Lei H."/>
            <person name="Li X."/>
            <person name="Hu X."/>
            <person name="Liang C."/>
            <person name="Xu J."/>
            <person name="Wu Z."/>
            <person name="Yu X."/>
        </authorList>
    </citation>
    <scope>NUCLEOTIDE SEQUENCE</scope>
    <source>
        <strain>Henan</strain>
    </source>
</reference>
<comment type="cofactor">
    <cofactor evidence="1">
        <name>Cu(2+)</name>
        <dbReference type="ChEBI" id="CHEBI:29036"/>
    </cofactor>
</comment>
<sequence length="797" mass="90654">MSWILSLVLQLAGLSLVRCTAQNTLFQYHLDVRGSEVLYRFEWNVSQDQKRLTFRTCLKSDRLRELSVLGVGFGPHDEPSNLDLVMTLVAHESTPVFVRGFTDDERVIQLESVVKHANSGFYWETANQNQFCFGFERQALSCARHGYSIDDQTTRLFTFHQFDTLRRLRTSYSSGGPRFIAWLHRGSELQSEIESFWLDDKKIHFSSMPHSLVRVQLIKSPLEQELRETYKGSENFELTVNEVEIPKEKTTYWCKTDRLPQFHTKQHIIRFEPVLSESSKGLVHHMEVFLCTGLKPVAEYNGPCNSEAKPMGLRQCRQVIAAWAVGATGLSMPKEAGIAIGGTDGTQDVVLEMHYANMHQVQGIVDNSGFRFFLTSQLHKFDVGVIELGLVYSPRNSIPPGQKKFSLSGYCDNLCTDLALPVQGITVFASQLHTHGTGWKVATYHLRNGRRLADLNRDDHYSPHYQEIRLLQKPVRVYQGDSLVTKCTYDTTRLSGVTFGGISHEDEMCLNYIFYYPKTELELCKSEVSQPELDEFLQQMLTTCILPLSFERSFSCPCTKILVKHWTRLVPSKAHQQGSQFSVSETSFLKTSLVKIGGKTDKPAARSKGISDKPIGISMALGSAHMEYIRRDSVKYPESVEGKFKAVDWMQADHAEKLAHFYSNAILEMHCNNSAGTRIPRITIMPKGIQLARRIRGAQRRICQVRLVHDILSTNEFVITNILTRTFRTEFIKSENVIPDIFILPIRSTRIKFSSFRVKSDSGHLNDISAPKRRSASSQNFTMLQKNSVDDTFSNIP</sequence>
<dbReference type="FunFam" id="2.60.120.310:FF:000004">
    <property type="entry name" value="DBH-like monooxygenase protein 1"/>
    <property type="match status" value="1"/>
</dbReference>
<proteinExistence type="inferred from homology"/>
<evidence type="ECO:0000256" key="13">
    <source>
        <dbReference type="SAM" id="MobiDB-lite"/>
    </source>
</evidence>
<evidence type="ECO:0000256" key="9">
    <source>
        <dbReference type="ARBA" id="ARBA00023033"/>
    </source>
</evidence>
<evidence type="ECO:0000313" key="17">
    <source>
        <dbReference type="EMBL" id="GAA49308.1"/>
    </source>
</evidence>
<feature type="region of interest" description="Disordered" evidence="13">
    <location>
        <begin position="761"/>
        <end position="781"/>
    </location>
</feature>
<reference evidence="17" key="1">
    <citation type="journal article" date="2011" name="Genome Biol.">
        <title>The draft genome of the carcinogenic human liver fluke Clonorchis sinensis.</title>
        <authorList>
            <person name="Wang X."/>
            <person name="Chen W."/>
            <person name="Huang Y."/>
            <person name="Sun J."/>
            <person name="Men J."/>
            <person name="Liu H."/>
            <person name="Luo F."/>
            <person name="Guo L."/>
            <person name="Lv X."/>
            <person name="Deng C."/>
            <person name="Zhou C."/>
            <person name="Fan Y."/>
            <person name="Li X."/>
            <person name="Huang L."/>
            <person name="Hu Y."/>
            <person name="Liang C."/>
            <person name="Hu X."/>
            <person name="Xu J."/>
            <person name="Yu X."/>
        </authorList>
    </citation>
    <scope>NUCLEOTIDE SEQUENCE [LARGE SCALE GENOMIC DNA]</scope>
    <source>
        <strain evidence="17">Henan</strain>
    </source>
</reference>
<dbReference type="GO" id="GO:0030667">
    <property type="term" value="C:secretory granule membrane"/>
    <property type="evidence" value="ECO:0007669"/>
    <property type="project" value="TreeGrafter"/>
</dbReference>
<dbReference type="EMBL" id="DF142948">
    <property type="protein sequence ID" value="GAA49308.1"/>
    <property type="molecule type" value="Genomic_DNA"/>
</dbReference>
<evidence type="ECO:0000256" key="12">
    <source>
        <dbReference type="ARBA" id="ARBA00023180"/>
    </source>
</evidence>
<keyword evidence="9" id="KW-0503">Monooxygenase</keyword>
<comment type="similarity">
    <text evidence="3">Belongs to the copper type II ascorbate-dependent monooxygenase family.</text>
</comment>
<evidence type="ECO:0000256" key="10">
    <source>
        <dbReference type="ARBA" id="ARBA00023136"/>
    </source>
</evidence>
<keyword evidence="5" id="KW-0479">Metal-binding</keyword>
<dbReference type="InterPro" id="IPR014784">
    <property type="entry name" value="Cu2_ascorb_mOase-like_C"/>
</dbReference>
<comment type="subcellular location">
    <subcellularLocation>
        <location evidence="2">Membrane</location>
    </subcellularLocation>
</comment>
<keyword evidence="18" id="KW-1185">Reference proteome</keyword>
<evidence type="ECO:0000259" key="16">
    <source>
        <dbReference type="Pfam" id="PF03712"/>
    </source>
</evidence>
<evidence type="ECO:0000256" key="5">
    <source>
        <dbReference type="ARBA" id="ARBA00022723"/>
    </source>
</evidence>
<keyword evidence="10" id="KW-0472">Membrane</keyword>
<dbReference type="GO" id="GO:0004500">
    <property type="term" value="F:dopamine beta-monooxygenase activity"/>
    <property type="evidence" value="ECO:0007669"/>
    <property type="project" value="InterPro"/>
</dbReference>
<dbReference type="PANTHER" id="PTHR10157">
    <property type="entry name" value="DOPAMINE BETA HYDROXYLASE RELATED"/>
    <property type="match status" value="1"/>
</dbReference>